<keyword evidence="7" id="KW-0732">Signal</keyword>
<dbReference type="PATRIC" id="fig|1239307.3.peg.3335"/>
<evidence type="ECO:0000256" key="5">
    <source>
        <dbReference type="ARBA" id="ARBA00022825"/>
    </source>
</evidence>
<evidence type="ECO:0000256" key="6">
    <source>
        <dbReference type="PIRSR" id="PIRSR028757-1"/>
    </source>
</evidence>
<reference evidence="10 11" key="1">
    <citation type="journal article" date="2014" name="Genome Biol. Evol.">
        <title>Genome degeneration and adaptation in a nascent stage of symbiosis.</title>
        <authorList>
            <person name="Oakeson K.F."/>
            <person name="Gil R."/>
            <person name="Clayton A.L."/>
            <person name="Dunn D.M."/>
            <person name="von Niederhausern A.C."/>
            <person name="Hamil C."/>
            <person name="Aoyagi A."/>
            <person name="Duval B."/>
            <person name="Baca A."/>
            <person name="Silva F.J."/>
            <person name="Vallier A."/>
            <person name="Jackson D.G."/>
            <person name="Latorre A."/>
            <person name="Weiss R.B."/>
            <person name="Heddi A."/>
            <person name="Moya A."/>
            <person name="Dale C."/>
        </authorList>
    </citation>
    <scope>NUCLEOTIDE SEQUENCE [LARGE SCALE GENOMIC DNA]</scope>
    <source>
        <strain evidence="10 11">HS1</strain>
    </source>
</reference>
<feature type="signal peptide" evidence="7">
    <location>
        <begin position="1"/>
        <end position="23"/>
    </location>
</feature>
<dbReference type="Gene3D" id="3.50.30.60">
    <property type="entry name" value="LD-carboxypeptidase A C-terminal domain-like"/>
    <property type="match status" value="1"/>
</dbReference>
<dbReference type="GO" id="GO:0004180">
    <property type="term" value="F:carboxypeptidase activity"/>
    <property type="evidence" value="ECO:0007669"/>
    <property type="project" value="UniProtKB-KW"/>
</dbReference>
<feature type="active site" description="Nucleophile" evidence="6">
    <location>
        <position position="126"/>
    </location>
</feature>
<dbReference type="EMBL" id="CP006569">
    <property type="protein sequence ID" value="AHF78040.1"/>
    <property type="molecule type" value="Genomic_DNA"/>
</dbReference>
<evidence type="ECO:0000259" key="9">
    <source>
        <dbReference type="Pfam" id="PF17676"/>
    </source>
</evidence>
<dbReference type="GO" id="GO:0008236">
    <property type="term" value="F:serine-type peptidase activity"/>
    <property type="evidence" value="ECO:0007669"/>
    <property type="project" value="UniProtKB-KW"/>
</dbReference>
<evidence type="ECO:0000256" key="3">
    <source>
        <dbReference type="ARBA" id="ARBA00022670"/>
    </source>
</evidence>
<dbReference type="InterPro" id="IPR029062">
    <property type="entry name" value="Class_I_gatase-like"/>
</dbReference>
<dbReference type="InterPro" id="IPR027461">
    <property type="entry name" value="Carboxypeptidase_A_C_sf"/>
</dbReference>
<feature type="chain" id="PRO_5004789766" evidence="7">
    <location>
        <begin position="24"/>
        <end position="344"/>
    </location>
</feature>
<evidence type="ECO:0000256" key="1">
    <source>
        <dbReference type="ARBA" id="ARBA00010233"/>
    </source>
</evidence>
<comment type="similarity">
    <text evidence="1">Belongs to the peptidase S66 family.</text>
</comment>
<dbReference type="PIRSF" id="PIRSF028757">
    <property type="entry name" value="LD-carboxypeptidase"/>
    <property type="match status" value="1"/>
</dbReference>
<dbReference type="SUPFAM" id="SSF141986">
    <property type="entry name" value="LD-carboxypeptidase A C-terminal domain-like"/>
    <property type="match status" value="1"/>
</dbReference>
<evidence type="ECO:0000256" key="4">
    <source>
        <dbReference type="ARBA" id="ARBA00022801"/>
    </source>
</evidence>
<feature type="active site" description="Charge relay system" evidence="6">
    <location>
        <position position="229"/>
    </location>
</feature>
<dbReference type="Pfam" id="PF02016">
    <property type="entry name" value="Peptidase_S66"/>
    <property type="match status" value="1"/>
</dbReference>
<dbReference type="Proteomes" id="UP000019028">
    <property type="component" value="Chromosome"/>
</dbReference>
<dbReference type="KEGG" id="sod:Sant_3034"/>
<feature type="active site" description="Charge relay system" evidence="6">
    <location>
        <position position="297"/>
    </location>
</feature>
<keyword evidence="3" id="KW-0645">Protease</keyword>
<dbReference type="SUPFAM" id="SSF52317">
    <property type="entry name" value="Class I glutamine amidotransferase-like"/>
    <property type="match status" value="1"/>
</dbReference>
<evidence type="ECO:0000313" key="11">
    <source>
        <dbReference type="Proteomes" id="UP000019028"/>
    </source>
</evidence>
<keyword evidence="4" id="KW-0378">Hydrolase</keyword>
<dbReference type="InterPro" id="IPR003507">
    <property type="entry name" value="S66_fam"/>
</dbReference>
<dbReference type="PANTHER" id="PTHR30237:SF2">
    <property type="entry name" value="MUREIN TETRAPEPTIDE CARBOXYPEPTIDASE"/>
    <property type="match status" value="1"/>
</dbReference>
<keyword evidence="5" id="KW-0720">Serine protease</keyword>
<dbReference type="HOGENOM" id="CLU_034346_2_0_6"/>
<keyword evidence="11" id="KW-1185">Reference proteome</keyword>
<feature type="domain" description="LD-carboxypeptidase N-terminal" evidence="8">
    <location>
        <begin position="26"/>
        <end position="146"/>
    </location>
</feature>
<accession>W0I0P8</accession>
<feature type="domain" description="LD-carboxypeptidase C-terminal" evidence="9">
    <location>
        <begin position="198"/>
        <end position="310"/>
    </location>
</feature>
<evidence type="ECO:0000256" key="7">
    <source>
        <dbReference type="SAM" id="SignalP"/>
    </source>
</evidence>
<evidence type="ECO:0000256" key="2">
    <source>
        <dbReference type="ARBA" id="ARBA00022645"/>
    </source>
</evidence>
<name>W0I0P8_9GAMM</name>
<dbReference type="PANTHER" id="PTHR30237">
    <property type="entry name" value="MURAMOYLTETRAPEPTIDE CARBOXYPEPTIDASE"/>
    <property type="match status" value="1"/>
</dbReference>
<keyword evidence="2 10" id="KW-0121">Carboxypeptidase</keyword>
<dbReference type="InterPro" id="IPR040921">
    <property type="entry name" value="Peptidase_S66C"/>
</dbReference>
<dbReference type="InterPro" id="IPR040449">
    <property type="entry name" value="Peptidase_S66_N"/>
</dbReference>
<proteinExistence type="inferred from homology"/>
<evidence type="ECO:0000259" key="8">
    <source>
        <dbReference type="Pfam" id="PF02016"/>
    </source>
</evidence>
<dbReference type="Pfam" id="PF17676">
    <property type="entry name" value="Peptidase_S66C"/>
    <property type="match status" value="1"/>
</dbReference>
<dbReference type="AlphaFoldDB" id="W0I0P8"/>
<organism evidence="10 11">
    <name type="scientific">Sodalis praecaptivus</name>
    <dbReference type="NCBI Taxonomy" id="1239307"/>
    <lineage>
        <taxon>Bacteria</taxon>
        <taxon>Pseudomonadati</taxon>
        <taxon>Pseudomonadota</taxon>
        <taxon>Gammaproteobacteria</taxon>
        <taxon>Enterobacterales</taxon>
        <taxon>Bruguierivoracaceae</taxon>
        <taxon>Sodalis</taxon>
    </lineage>
</organism>
<protein>
    <submittedName>
        <fullName evidence="10">LD-carboxypeptidase family protein</fullName>
    </submittedName>
</protein>
<sequence length="344" mass="38643">MTKGIFMAACCLCLSLHAGTIMAKTVHLISSSSEYDEHNIPDIVTAFKRQGFQVNRQYLDQQVSDFGYVNTDRARAENLVKALTDDDVEYLWFVRGGSGALNLLPHLFANLTNIHGAREKILVGFSDVTAIHDFINKHVGWRSVHGIVAANNKDIYQRQGEKGINMNTGLRQTFDAITHGVSYPGILPLNTPARAGVSGVLMGGNLTLLQSLFSTRYEKYLRDEILLLEDTGVTYKQLDRALHQLQYKKDFTPNAIIFGQFYPLSASDEERLIFKSVIRDFADATPIPVYYYPYFGHGATNNPMLLKHQAVITCPAEQEYCTLRQPAIRPEPKRGQQRNARAVE</sequence>
<gene>
    <name evidence="10" type="ORF">Sant_3034</name>
</gene>
<dbReference type="InterPro" id="IPR027478">
    <property type="entry name" value="LdcA_N"/>
</dbReference>
<dbReference type="GO" id="GO:0006508">
    <property type="term" value="P:proteolysis"/>
    <property type="evidence" value="ECO:0007669"/>
    <property type="project" value="UniProtKB-KW"/>
</dbReference>
<dbReference type="CDD" id="cd07025">
    <property type="entry name" value="Peptidase_S66"/>
    <property type="match status" value="1"/>
</dbReference>
<dbReference type="Gene3D" id="3.40.50.10740">
    <property type="entry name" value="Class I glutamine amidotransferase-like"/>
    <property type="match status" value="1"/>
</dbReference>
<evidence type="ECO:0000313" key="10">
    <source>
        <dbReference type="EMBL" id="AHF78040.1"/>
    </source>
</evidence>